<dbReference type="AlphaFoldDB" id="A0A3A4KGM9"/>
<name>A0A3A4KGM9_9NOCA</name>
<evidence type="ECO:0000313" key="3">
    <source>
        <dbReference type="EMBL" id="RJO73619.1"/>
    </source>
</evidence>
<dbReference type="EMBL" id="QZFU01000023">
    <property type="protein sequence ID" value="RJO73619.1"/>
    <property type="molecule type" value="Genomic_DNA"/>
</dbReference>
<organism evidence="3 4">
    <name type="scientific">Nocardia panacis</name>
    <dbReference type="NCBI Taxonomy" id="2340916"/>
    <lineage>
        <taxon>Bacteria</taxon>
        <taxon>Bacillati</taxon>
        <taxon>Actinomycetota</taxon>
        <taxon>Actinomycetes</taxon>
        <taxon>Mycobacteriales</taxon>
        <taxon>Nocardiaceae</taxon>
        <taxon>Nocardia</taxon>
    </lineage>
</organism>
<accession>A0A3A4KGM9</accession>
<keyword evidence="4" id="KW-1185">Reference proteome</keyword>
<feature type="transmembrane region" description="Helical" evidence="1">
    <location>
        <begin position="116"/>
        <end position="136"/>
    </location>
</feature>
<evidence type="ECO:0000259" key="2">
    <source>
        <dbReference type="Pfam" id="PF13490"/>
    </source>
</evidence>
<evidence type="ECO:0000313" key="4">
    <source>
        <dbReference type="Proteomes" id="UP000266677"/>
    </source>
</evidence>
<dbReference type="Proteomes" id="UP000266677">
    <property type="component" value="Unassembled WGS sequence"/>
</dbReference>
<comment type="caution">
    <text evidence="3">The sequence shown here is derived from an EMBL/GenBank/DDBJ whole genome shotgun (WGS) entry which is preliminary data.</text>
</comment>
<dbReference type="InterPro" id="IPR027383">
    <property type="entry name" value="Znf_put"/>
</dbReference>
<keyword evidence="1" id="KW-0472">Membrane</keyword>
<dbReference type="Pfam" id="PF13490">
    <property type="entry name" value="zf-HC2"/>
    <property type="match status" value="1"/>
</dbReference>
<proteinExistence type="predicted"/>
<feature type="transmembrane region" description="Helical" evidence="1">
    <location>
        <begin position="156"/>
        <end position="172"/>
    </location>
</feature>
<reference evidence="3 4" key="1">
    <citation type="submission" date="2018-09" db="EMBL/GenBank/DDBJ databases">
        <title>YIM PH21274 draft genome.</title>
        <authorList>
            <person name="Miao C."/>
        </authorList>
    </citation>
    <scope>NUCLEOTIDE SEQUENCE [LARGE SCALE GENOMIC DNA]</scope>
    <source>
        <strain evidence="3 4">YIM PH 21724</strain>
    </source>
</reference>
<gene>
    <name evidence="3" type="ORF">D5S18_20735</name>
</gene>
<sequence length="270" mass="28089">MPGCGESGGGGGNFAPGLSDNLGVECKVCRTALSARIDGERETVPAPLVDAHLEGCAECCSWYAAAVELSGQLRGTSVPAPDLTAAIFAAADLERPRWSRLHRWTRPPVRLGAARILLALLGIAQVGLALAQFGGLDFGMSHHHGAQATRHLINESTAWSLAIGIGVLYCALRPRATSGVLPVLGVLVVALTAFVAGDLYSGVVPVSRVLSHLVLVAALVLVAVVHRMRRSGTSPPAREALPAPTELVLPPGARLGRRTAHLRATRDPAA</sequence>
<keyword evidence="1" id="KW-1133">Transmembrane helix</keyword>
<feature type="transmembrane region" description="Helical" evidence="1">
    <location>
        <begin position="209"/>
        <end position="228"/>
    </location>
</feature>
<evidence type="ECO:0000256" key="1">
    <source>
        <dbReference type="SAM" id="Phobius"/>
    </source>
</evidence>
<protein>
    <recommendedName>
        <fullName evidence="2">Putative zinc-finger domain-containing protein</fullName>
    </recommendedName>
</protein>
<feature type="transmembrane region" description="Helical" evidence="1">
    <location>
        <begin position="179"/>
        <end position="197"/>
    </location>
</feature>
<keyword evidence="1" id="KW-0812">Transmembrane</keyword>
<feature type="domain" description="Putative zinc-finger" evidence="2">
    <location>
        <begin position="26"/>
        <end position="59"/>
    </location>
</feature>